<feature type="non-terminal residue" evidence="2">
    <location>
        <position position="1"/>
    </location>
</feature>
<gene>
    <name evidence="2" type="ORF">ZHD862_LOCUS34551</name>
</gene>
<name>A0A815NI20_9BILA</name>
<evidence type="ECO:0000313" key="2">
    <source>
        <dbReference type="EMBL" id="CAF1434926.1"/>
    </source>
</evidence>
<dbReference type="Proteomes" id="UP000663864">
    <property type="component" value="Unassembled WGS sequence"/>
</dbReference>
<sequence>MPISGYEEKPIVTLEEAVEPLEKIVRKECEILLPAARCFQVVACLPQGSDMNIVQLKEIDSPVKLIELGPQITLSSTGASGSNNKGAAASATVG</sequence>
<comment type="caution">
    <text evidence="2">The sequence shown here is derived from an EMBL/GenBank/DDBJ whole genome shotgun (WGS) entry which is preliminary data.</text>
</comment>
<accession>A0A815NI20</accession>
<dbReference type="AlphaFoldDB" id="A0A815NI20"/>
<evidence type="ECO:0000313" key="3">
    <source>
        <dbReference type="Proteomes" id="UP000663864"/>
    </source>
</evidence>
<evidence type="ECO:0000256" key="1">
    <source>
        <dbReference type="SAM" id="MobiDB-lite"/>
    </source>
</evidence>
<feature type="region of interest" description="Disordered" evidence="1">
    <location>
        <begin position="75"/>
        <end position="94"/>
    </location>
</feature>
<organism evidence="2 3">
    <name type="scientific">Rotaria sordida</name>
    <dbReference type="NCBI Taxonomy" id="392033"/>
    <lineage>
        <taxon>Eukaryota</taxon>
        <taxon>Metazoa</taxon>
        <taxon>Spiralia</taxon>
        <taxon>Gnathifera</taxon>
        <taxon>Rotifera</taxon>
        <taxon>Eurotatoria</taxon>
        <taxon>Bdelloidea</taxon>
        <taxon>Philodinida</taxon>
        <taxon>Philodinidae</taxon>
        <taxon>Rotaria</taxon>
    </lineage>
</organism>
<proteinExistence type="predicted"/>
<protein>
    <submittedName>
        <fullName evidence="2">Uncharacterized protein</fullName>
    </submittedName>
</protein>
<reference evidence="2" key="1">
    <citation type="submission" date="2021-02" db="EMBL/GenBank/DDBJ databases">
        <authorList>
            <person name="Nowell W R."/>
        </authorList>
    </citation>
    <scope>NUCLEOTIDE SEQUENCE</scope>
</reference>
<dbReference type="EMBL" id="CAJNOT010004510">
    <property type="protein sequence ID" value="CAF1434926.1"/>
    <property type="molecule type" value="Genomic_DNA"/>
</dbReference>